<dbReference type="Proteomes" id="UP000447434">
    <property type="component" value="Chromosome 1"/>
</dbReference>
<organism evidence="1 2">
    <name type="scientific">Lupinus albus</name>
    <name type="common">White lupine</name>
    <name type="synonym">Lupinus termis</name>
    <dbReference type="NCBI Taxonomy" id="3870"/>
    <lineage>
        <taxon>Eukaryota</taxon>
        <taxon>Viridiplantae</taxon>
        <taxon>Streptophyta</taxon>
        <taxon>Embryophyta</taxon>
        <taxon>Tracheophyta</taxon>
        <taxon>Spermatophyta</taxon>
        <taxon>Magnoliopsida</taxon>
        <taxon>eudicotyledons</taxon>
        <taxon>Gunneridae</taxon>
        <taxon>Pentapetalae</taxon>
        <taxon>rosids</taxon>
        <taxon>fabids</taxon>
        <taxon>Fabales</taxon>
        <taxon>Fabaceae</taxon>
        <taxon>Papilionoideae</taxon>
        <taxon>50 kb inversion clade</taxon>
        <taxon>genistoids sensu lato</taxon>
        <taxon>core genistoids</taxon>
        <taxon>Genisteae</taxon>
        <taxon>Lupinus</taxon>
    </lineage>
</organism>
<reference evidence="2" key="1">
    <citation type="journal article" date="2020" name="Nat. Commun.">
        <title>Genome sequence of the cluster root forming white lupin.</title>
        <authorList>
            <person name="Hufnagel B."/>
            <person name="Marques A."/>
            <person name="Soriano A."/>
            <person name="Marques L."/>
            <person name="Divol F."/>
            <person name="Doumas P."/>
            <person name="Sallet E."/>
            <person name="Mancinotti D."/>
            <person name="Carrere S."/>
            <person name="Marande W."/>
            <person name="Arribat S."/>
            <person name="Keller J."/>
            <person name="Huneau C."/>
            <person name="Blein T."/>
            <person name="Aime D."/>
            <person name="Laguerre M."/>
            <person name="Taylor J."/>
            <person name="Schubert V."/>
            <person name="Nelson M."/>
            <person name="Geu-Flores F."/>
            <person name="Crespi M."/>
            <person name="Gallardo-Guerrero K."/>
            <person name="Delaux P.-M."/>
            <person name="Salse J."/>
            <person name="Berges H."/>
            <person name="Guyot R."/>
            <person name="Gouzy J."/>
            <person name="Peret B."/>
        </authorList>
    </citation>
    <scope>NUCLEOTIDE SEQUENCE [LARGE SCALE GENOMIC DNA]</scope>
    <source>
        <strain evidence="2">cv. Amiga</strain>
    </source>
</reference>
<name>A0A6A4R7X9_LUPAL</name>
<gene>
    <name evidence="1" type="ORF">Lalb_Chr01g0021521</name>
</gene>
<dbReference type="PANTHER" id="PTHR11439">
    <property type="entry name" value="GAG-POL-RELATED RETROTRANSPOSON"/>
    <property type="match status" value="1"/>
</dbReference>
<sequence length="101" mass="11500">MKMVRLDDTLYKQIVGSMRFLCNSKPDLSYGVGLVSRFMCNPKKSHTLAAKRLLRYVQGTTHYGVFFPVKRQEAELEMVGFADSDYSGDLVEGKSTSEYFN</sequence>
<dbReference type="GO" id="GO:0003964">
    <property type="term" value="F:RNA-directed DNA polymerase activity"/>
    <property type="evidence" value="ECO:0007669"/>
    <property type="project" value="UniProtKB-KW"/>
</dbReference>
<keyword evidence="1" id="KW-0548">Nucleotidyltransferase</keyword>
<comment type="caution">
    <text evidence="1">The sequence shown here is derived from an EMBL/GenBank/DDBJ whole genome shotgun (WGS) entry which is preliminary data.</text>
</comment>
<evidence type="ECO:0000313" key="1">
    <source>
        <dbReference type="EMBL" id="KAE9622079.1"/>
    </source>
</evidence>
<proteinExistence type="predicted"/>
<accession>A0A6A4R7X9</accession>
<protein>
    <submittedName>
        <fullName evidence="1">Putative RNA-directed DNA polymerase</fullName>
    </submittedName>
</protein>
<keyword evidence="2" id="KW-1185">Reference proteome</keyword>
<dbReference type="EMBL" id="WOCE01000001">
    <property type="protein sequence ID" value="KAE9622079.1"/>
    <property type="molecule type" value="Genomic_DNA"/>
</dbReference>
<dbReference type="OrthoDB" id="1406589at2759"/>
<keyword evidence="1" id="KW-0808">Transferase</keyword>
<evidence type="ECO:0000313" key="2">
    <source>
        <dbReference type="Proteomes" id="UP000447434"/>
    </source>
</evidence>
<keyword evidence="1" id="KW-0695">RNA-directed DNA polymerase</keyword>
<dbReference type="AlphaFoldDB" id="A0A6A4R7X9"/>
<dbReference type="PANTHER" id="PTHR11439:SF517">
    <property type="entry name" value="CYSTEINE-RICH RLK (RECEPTOR-LIKE PROTEIN KINASE) 8"/>
    <property type="match status" value="1"/>
</dbReference>